<dbReference type="EMBL" id="FO203503">
    <property type="protein sequence ID" value="CCK79068.1"/>
    <property type="molecule type" value="Genomic_DNA"/>
</dbReference>
<protein>
    <submittedName>
        <fullName evidence="2">Uncharacterized protein</fullName>
    </submittedName>
</protein>
<dbReference type="AlphaFoldDB" id="K0NGV6"/>
<dbReference type="STRING" id="651182.TOL2_C09000"/>
<organism evidence="2 3">
    <name type="scientific">Desulfobacula toluolica (strain DSM 7467 / Tol2)</name>
    <dbReference type="NCBI Taxonomy" id="651182"/>
    <lineage>
        <taxon>Bacteria</taxon>
        <taxon>Pseudomonadati</taxon>
        <taxon>Thermodesulfobacteriota</taxon>
        <taxon>Desulfobacteria</taxon>
        <taxon>Desulfobacterales</taxon>
        <taxon>Desulfobacteraceae</taxon>
        <taxon>Desulfobacula</taxon>
    </lineage>
</organism>
<sequence>MGSVIIVILYNILCQALLIPIITIAYTTSTRFGEKHKTTKAFHENSKHKKNQIYFKKNNRLFFLNKSMIQRNLFANQPPNKPFTAIISTAAN</sequence>
<keyword evidence="1" id="KW-0812">Transmembrane</keyword>
<reference evidence="2 3" key="1">
    <citation type="journal article" date="2013" name="Environ. Microbiol.">
        <title>Complete genome, catabolic sub-proteomes and key-metabolites of Desulfobacula toluolica Tol2, a marine, aromatic compound-degrading, sulfate-reducing bacterium.</title>
        <authorList>
            <person name="Wohlbrand L."/>
            <person name="Jacob J.H."/>
            <person name="Kube M."/>
            <person name="Mussmann M."/>
            <person name="Jarling R."/>
            <person name="Beck A."/>
            <person name="Amann R."/>
            <person name="Wilkes H."/>
            <person name="Reinhardt R."/>
            <person name="Rabus R."/>
        </authorList>
    </citation>
    <scope>NUCLEOTIDE SEQUENCE [LARGE SCALE GENOMIC DNA]</scope>
    <source>
        <strain evidence="3">DSM 7467 / Tol2</strain>
    </source>
</reference>
<keyword evidence="1" id="KW-1133">Transmembrane helix</keyword>
<dbReference type="HOGENOM" id="CLU_2408530_0_0_7"/>
<evidence type="ECO:0000313" key="3">
    <source>
        <dbReference type="Proteomes" id="UP000007347"/>
    </source>
</evidence>
<evidence type="ECO:0000313" key="2">
    <source>
        <dbReference type="EMBL" id="CCK79068.1"/>
    </source>
</evidence>
<keyword evidence="3" id="KW-1185">Reference proteome</keyword>
<proteinExistence type="predicted"/>
<gene>
    <name evidence="2" type="ordered locus">TOL2_C09000</name>
</gene>
<keyword evidence="1" id="KW-0472">Membrane</keyword>
<feature type="transmembrane region" description="Helical" evidence="1">
    <location>
        <begin position="6"/>
        <end position="27"/>
    </location>
</feature>
<dbReference type="Proteomes" id="UP000007347">
    <property type="component" value="Chromosome"/>
</dbReference>
<evidence type="ECO:0000256" key="1">
    <source>
        <dbReference type="SAM" id="Phobius"/>
    </source>
</evidence>
<name>K0NGV6_DESTT</name>
<accession>K0NGV6</accession>
<dbReference type="KEGG" id="dto:TOL2_C09000"/>